<keyword evidence="2" id="KW-1185">Reference proteome</keyword>
<reference evidence="1" key="1">
    <citation type="submission" date="2021-06" db="EMBL/GenBank/DDBJ databases">
        <authorList>
            <person name="Kallberg Y."/>
            <person name="Tangrot J."/>
            <person name="Rosling A."/>
        </authorList>
    </citation>
    <scope>NUCLEOTIDE SEQUENCE</scope>
    <source>
        <strain evidence="1">87-6 pot B 2015</strain>
    </source>
</reference>
<evidence type="ECO:0000313" key="1">
    <source>
        <dbReference type="EMBL" id="CAG8478869.1"/>
    </source>
</evidence>
<dbReference type="EMBL" id="CAJVPP010000398">
    <property type="protein sequence ID" value="CAG8478869.1"/>
    <property type="molecule type" value="Genomic_DNA"/>
</dbReference>
<dbReference type="Proteomes" id="UP000789375">
    <property type="component" value="Unassembled WGS sequence"/>
</dbReference>
<proteinExistence type="predicted"/>
<comment type="caution">
    <text evidence="1">The sequence shown here is derived from an EMBL/GenBank/DDBJ whole genome shotgun (WGS) entry which is preliminary data.</text>
</comment>
<evidence type="ECO:0000313" key="2">
    <source>
        <dbReference type="Proteomes" id="UP000789375"/>
    </source>
</evidence>
<gene>
    <name evidence="1" type="ORF">FMOSSE_LOCUS2906</name>
</gene>
<accession>A0A9N8W6E2</accession>
<dbReference type="AlphaFoldDB" id="A0A9N8W6E2"/>
<sequence length="86" mass="9681">MFLFFSVNVLPSCSDASTGSNRIHESMNRKLIVATVTTDSIVGTPKVHVKDSSLFPSKYNAEYSKMATFFMARMEKLQFSDCTSYH</sequence>
<organism evidence="1 2">
    <name type="scientific">Funneliformis mosseae</name>
    <name type="common">Endomycorrhizal fungus</name>
    <name type="synonym">Glomus mosseae</name>
    <dbReference type="NCBI Taxonomy" id="27381"/>
    <lineage>
        <taxon>Eukaryota</taxon>
        <taxon>Fungi</taxon>
        <taxon>Fungi incertae sedis</taxon>
        <taxon>Mucoromycota</taxon>
        <taxon>Glomeromycotina</taxon>
        <taxon>Glomeromycetes</taxon>
        <taxon>Glomerales</taxon>
        <taxon>Glomeraceae</taxon>
        <taxon>Funneliformis</taxon>
    </lineage>
</organism>
<name>A0A9N8W6E2_FUNMO</name>
<protein>
    <submittedName>
        <fullName evidence="1">8932_t:CDS:1</fullName>
    </submittedName>
</protein>